<accession>A0A1V9YQX0</accession>
<dbReference type="InterPro" id="IPR011990">
    <property type="entry name" value="TPR-like_helical_dom_sf"/>
</dbReference>
<evidence type="ECO:0000313" key="2">
    <source>
        <dbReference type="Proteomes" id="UP000243579"/>
    </source>
</evidence>
<keyword evidence="2" id="KW-1185">Reference proteome</keyword>
<organism evidence="1 2">
    <name type="scientific">Achlya hypogyna</name>
    <name type="common">Oomycete</name>
    <name type="synonym">Protoachlya hypogyna</name>
    <dbReference type="NCBI Taxonomy" id="1202772"/>
    <lineage>
        <taxon>Eukaryota</taxon>
        <taxon>Sar</taxon>
        <taxon>Stramenopiles</taxon>
        <taxon>Oomycota</taxon>
        <taxon>Saprolegniomycetes</taxon>
        <taxon>Saprolegniales</taxon>
        <taxon>Achlyaceae</taxon>
        <taxon>Achlya</taxon>
    </lineage>
</organism>
<name>A0A1V9YQX0_ACHHY</name>
<protein>
    <submittedName>
        <fullName evidence="1">Uncharacterized protein</fullName>
    </submittedName>
</protein>
<proteinExistence type="predicted"/>
<evidence type="ECO:0000313" key="1">
    <source>
        <dbReference type="EMBL" id="OQR88155.1"/>
    </source>
</evidence>
<dbReference type="OrthoDB" id="64915at2759"/>
<dbReference type="STRING" id="1202772.A0A1V9YQX0"/>
<dbReference type="AlphaFoldDB" id="A0A1V9YQX0"/>
<dbReference type="EMBL" id="JNBR01001406">
    <property type="protein sequence ID" value="OQR88155.1"/>
    <property type="molecule type" value="Genomic_DNA"/>
</dbReference>
<gene>
    <name evidence="1" type="ORF">ACHHYP_07303</name>
</gene>
<dbReference type="SUPFAM" id="SSF48452">
    <property type="entry name" value="TPR-like"/>
    <property type="match status" value="1"/>
</dbReference>
<reference evidence="1 2" key="1">
    <citation type="journal article" date="2014" name="Genome Biol. Evol.">
        <title>The secreted proteins of Achlya hypogyna and Thraustotheca clavata identify the ancestral oomycete secretome and reveal gene acquisitions by horizontal gene transfer.</title>
        <authorList>
            <person name="Misner I."/>
            <person name="Blouin N."/>
            <person name="Leonard G."/>
            <person name="Richards T.A."/>
            <person name="Lane C.E."/>
        </authorList>
    </citation>
    <scope>NUCLEOTIDE SEQUENCE [LARGE SCALE GENOMIC DNA]</scope>
    <source>
        <strain evidence="1 2">ATCC 48635</strain>
    </source>
</reference>
<dbReference type="Proteomes" id="UP000243579">
    <property type="component" value="Unassembled WGS sequence"/>
</dbReference>
<sequence length="762" mass="82986">MWGVEVLAQDVLARVHALQPATRGFLLLHDSLPPSHPMDHLLGSVDELATVLDNTSPIVLVVLHNLGLDLPRLAELIASHNIAFVWIDTVSHAPLDFPAALAPATTTHLRLTHTYVYASFATTPVVQHWLLRPLEDPVHVYGRLVAQDLVRHGRGLESVPLQLALVVLRLLHYSPSIFLQYLSLLAKKIPSLTTSRLRANVRTELLRVFRWPHVPEAIVTFLHNDTVFQPTEKPAGPPTQLFEDAPPSTDGLSPVSVSPVWASQKDFYRAHGLAAWSANLVPYGVSSSMFIAEAYARVVLQFLLDCHSQGHLAAAGGINAYVIEGGSGCCKFGLAFARHLLGLLAGLELLAAVRPCIVLTDLSAAVLDSRLATDDFQSLLGAFPGQLDFAVLDVEDVIAGKGVHLRVANAPLAPGPATPLFFVGNYFLDSLPTDVFLVEPSGLSPVLTDDGGGSFAPSPVPVDPTSHYEMPALNATLAAVPRGLRVSLLLYPVQALRFLAAILPPAAPFGLLFGDATVHQTDSFHHVPELSPHADCFCLPVDFSLVETFLRQSFPAVTFQSTLQVFADTFQVCCATHFPGAAPPPTVPLVFEAELQVFGANDCDLIMGTIQDAPETFAALEPQMALLALSKWDYDCFAVFMWPMARQLVREPALRASVGEVGLKCFENAYLLKDAGLFNLHLNMARWLYAVQAFDDAAVLLKELVPSEDPRVLYLLGLVCLRLNVVDKAYVLFRACHDTRPEAKYKKRLDLCDYILRSAPAT</sequence>
<comment type="caution">
    <text evidence="1">The sequence shown here is derived from an EMBL/GenBank/DDBJ whole genome shotgun (WGS) entry which is preliminary data.</text>
</comment>